<dbReference type="Gene3D" id="1.10.287.1490">
    <property type="match status" value="1"/>
</dbReference>
<dbReference type="InterPro" id="IPR002013">
    <property type="entry name" value="SAC_dom"/>
</dbReference>
<feature type="coiled-coil region" evidence="1">
    <location>
        <begin position="692"/>
        <end position="740"/>
    </location>
</feature>
<feature type="coiled-coil region" evidence="1">
    <location>
        <begin position="89"/>
        <end position="623"/>
    </location>
</feature>
<dbReference type="SMART" id="SM00755">
    <property type="entry name" value="Grip"/>
    <property type="match status" value="1"/>
</dbReference>
<dbReference type="InterPro" id="IPR000237">
    <property type="entry name" value="GRIP_dom"/>
</dbReference>
<feature type="domain" description="GRIP" evidence="4">
    <location>
        <begin position="741"/>
        <end position="788"/>
    </location>
</feature>
<evidence type="ECO:0000259" key="3">
    <source>
        <dbReference type="PROSITE" id="PS50275"/>
    </source>
</evidence>
<dbReference type="Pfam" id="PF02383">
    <property type="entry name" value="Syja_N"/>
    <property type="match status" value="1"/>
</dbReference>
<evidence type="ECO:0000313" key="6">
    <source>
        <dbReference type="Proteomes" id="UP000824890"/>
    </source>
</evidence>
<keyword evidence="2" id="KW-0812">Transmembrane</keyword>
<reference evidence="5 6" key="1">
    <citation type="submission" date="2021-05" db="EMBL/GenBank/DDBJ databases">
        <title>Genome Assembly of Synthetic Allotetraploid Brassica napus Reveals Homoeologous Exchanges between Subgenomes.</title>
        <authorList>
            <person name="Davis J.T."/>
        </authorList>
    </citation>
    <scope>NUCLEOTIDE SEQUENCE [LARGE SCALE GENOMIC DNA]</scope>
    <source>
        <strain evidence="6">cv. Da-Ae</strain>
        <tissue evidence="5">Seedling</tissue>
    </source>
</reference>
<comment type="caution">
    <text evidence="5">The sequence shown here is derived from an EMBL/GenBank/DDBJ whole genome shotgun (WGS) entry which is preliminary data.</text>
</comment>
<evidence type="ECO:0000256" key="1">
    <source>
        <dbReference type="SAM" id="Coils"/>
    </source>
</evidence>
<dbReference type="PANTHER" id="PTHR45662:SF2">
    <property type="entry name" value="PHOSPHATIDYLINOSITOL-3-PHOSPHATASE SAC1"/>
    <property type="match status" value="1"/>
</dbReference>
<keyword evidence="6" id="KW-1185">Reference proteome</keyword>
<dbReference type="PANTHER" id="PTHR45662">
    <property type="entry name" value="PHOSPHATIDYLINOSITIDE PHOSPHATASE SAC1"/>
    <property type="match status" value="1"/>
</dbReference>
<sequence>AIDRTLQSLAASCSDPSSNGGKPVFSLHHQIPEFFSSVLIRHLLPTMAEEREEENGGTPHSDDELLRMIAELRLENDFLRSQFKDQAEVVDSSSQVKQLEERVESLSREIDVEKQTRVAAEQALEHLRESYSEADARAQEYSTKFSQAQEKLEQEIKEREEKYADLDAKFTRLHKRAKQRIQEVQKEKDDLDARFREVSETAERASSQHSSMQQDLERTRQQANEALKAMDAERQQLRSANNKLRDTIEELRASLQPKENKIETLQQSLLDKDQVLEDLKNQLQAVEERKQAAVTELSAKHQKNLESLEAQVVDALSERDKAAETISTLQVLLAEKESKIAEMEAAATGEAARLRAAAETLKGELAHLKAENEKEKESWEASCDALKSKLEIAESNYLRAETEVAKMRSQLGSEMSMQTQMLSTKDAELKGAREEIDRLQSEFSSYKIRAHALLQKKDMELAAAKDSEQIKSLEEALKEAEKEVYLVSSERDKARQDLQGALASLEKELEERAGALKDASEQIKSLELKLDSTFARNQAEKQAWEEDLRVLEETWRRRCEALTAQNEASSAEDLEKELEDAKLRNKRLKEEHESVRELADRLIEEKDREISRLVDEIKNLRKSMESKPVVRKFSASFVFSPEYCILHVALSGTNLHFRFTTMGTTTQSKQEDVSNLSTSAAEHQILILARQQAQREEELAQTQRHILALQDEIEELERENRLHSQQEAMLKTELREMERKQKREGVDMTYLKNVILKLLETGEVEALLPVVGMLLQFSPEEIQKCQQAYHSSTTTATATEASVGGVASEGSVKKGGLGGINLNGSLLPQPSGAPPKHRLHSGLRLWEFPDQYVIEPTDGSAAPCLDISRLDGSMKLIDQVAECNSLRVPKIRSIFGVVGMLKLLAGSYLVVVTESESVGSFLGHPIFKINSLKVLPCDHSLKNSPEEQKKVETDFSRLLSVAERTNGLYFSYEINLTLSAQRLHDLGDESKSLPLWRQAEPRFLWNNYMLEVLIDNKLDQFLLPVIQGNILYSITIGRDIVDITLIARRCTRRNGTRMWRRGADPDGYVANFVESEQIVHMNGYTSSFVQIRGSMPFMWDQIVDLTYKPKFEIVQPEEAARIAERHFLDLRKKYGSVLAVDLVNKHGGEGRLSERFAGAMQHINGDDVRYLHFDFHHICGHIHFERLAILYEQMEDFLDKNGYFLLNEKGEKMKEQSGIVRTNCIDCLDRTNVTQASFNNNMISMIGRKMLELQLRRIGVFGAEEAISSHLNFDERYKILWANHGDDISIQYSGTPALKGDFVRYGRRTVQGVLNDGWNALARYYLNNFADGTKQDAIDLVQGHYIVAVSRDMAPVPRKGGLEAVANFPVALAVVLISLWFATMSVKRAGSDYRHLFFSLVWTGISVAVAAVMRANGRIFCNRPRLHKPRP</sequence>
<feature type="domain" description="SAC" evidence="3">
    <location>
        <begin position="959"/>
        <end position="1294"/>
    </location>
</feature>
<accession>A0ABQ8BW99</accession>
<evidence type="ECO:0000256" key="2">
    <source>
        <dbReference type="SAM" id="Phobius"/>
    </source>
</evidence>
<evidence type="ECO:0008006" key="7">
    <source>
        <dbReference type="Google" id="ProtNLM"/>
    </source>
</evidence>
<name>A0ABQ8BW99_BRANA</name>
<evidence type="ECO:0000313" key="5">
    <source>
        <dbReference type="EMBL" id="KAH0909075.1"/>
    </source>
</evidence>
<protein>
    <recommendedName>
        <fullName evidence="7">SAC domain-containing protein</fullName>
    </recommendedName>
</protein>
<keyword evidence="2" id="KW-1133">Transmembrane helix</keyword>
<keyword evidence="2" id="KW-0472">Membrane</keyword>
<organism evidence="5 6">
    <name type="scientific">Brassica napus</name>
    <name type="common">Rape</name>
    <dbReference type="NCBI Taxonomy" id="3708"/>
    <lineage>
        <taxon>Eukaryota</taxon>
        <taxon>Viridiplantae</taxon>
        <taxon>Streptophyta</taxon>
        <taxon>Embryophyta</taxon>
        <taxon>Tracheophyta</taxon>
        <taxon>Spermatophyta</taxon>
        <taxon>Magnoliopsida</taxon>
        <taxon>eudicotyledons</taxon>
        <taxon>Gunneridae</taxon>
        <taxon>Pentapetalae</taxon>
        <taxon>rosids</taxon>
        <taxon>malvids</taxon>
        <taxon>Brassicales</taxon>
        <taxon>Brassicaceae</taxon>
        <taxon>Brassiceae</taxon>
        <taxon>Brassica</taxon>
    </lineage>
</organism>
<dbReference type="EMBL" id="JAGKQM010000009">
    <property type="protein sequence ID" value="KAH0909075.1"/>
    <property type="molecule type" value="Genomic_DNA"/>
</dbReference>
<dbReference type="PROSITE" id="PS50913">
    <property type="entry name" value="GRIP"/>
    <property type="match status" value="1"/>
</dbReference>
<feature type="transmembrane region" description="Helical" evidence="2">
    <location>
        <begin position="1395"/>
        <end position="1415"/>
    </location>
</feature>
<feature type="non-terminal residue" evidence="5">
    <location>
        <position position="1"/>
    </location>
</feature>
<proteinExistence type="predicted"/>
<gene>
    <name evidence="5" type="ORF">HID58_032396</name>
</gene>
<feature type="transmembrane region" description="Helical" evidence="2">
    <location>
        <begin position="1361"/>
        <end position="1383"/>
    </location>
</feature>
<evidence type="ECO:0000259" key="4">
    <source>
        <dbReference type="PROSITE" id="PS50913"/>
    </source>
</evidence>
<dbReference type="PROSITE" id="PS50275">
    <property type="entry name" value="SAC"/>
    <property type="match status" value="1"/>
</dbReference>
<dbReference type="Pfam" id="PF01465">
    <property type="entry name" value="GRIP"/>
    <property type="match status" value="1"/>
</dbReference>
<dbReference type="Proteomes" id="UP000824890">
    <property type="component" value="Unassembled WGS sequence"/>
</dbReference>
<keyword evidence="1" id="KW-0175">Coiled coil</keyword>